<evidence type="ECO:0000313" key="1">
    <source>
        <dbReference type="EMBL" id="MDV2077842.1"/>
    </source>
</evidence>
<protein>
    <recommendedName>
        <fullName evidence="3">Transcriptional antiterminator, Rof</fullName>
    </recommendedName>
</protein>
<dbReference type="RefSeq" id="WP_227175245.1">
    <property type="nucleotide sequence ID" value="NZ_JAWIIJ010000002.1"/>
</dbReference>
<reference evidence="1 2" key="1">
    <citation type="submission" date="2023-10" db="EMBL/GenBank/DDBJ databases">
        <title>Characteristics and mechanism of a salt-tolerant marine origin heterotrophic nitrifying- aerobic denitrifying bacteria Marinobacter xestospongiae HN1.</title>
        <authorList>
            <person name="Qi R."/>
        </authorList>
    </citation>
    <scope>NUCLEOTIDE SEQUENCE [LARGE SCALE GENOMIC DNA]</scope>
    <source>
        <strain evidence="1 2">HN1</strain>
    </source>
</reference>
<name>A0ABU3VU94_9GAMM</name>
<gene>
    <name evidence="1" type="ORF">RYS15_04075</name>
</gene>
<evidence type="ECO:0008006" key="3">
    <source>
        <dbReference type="Google" id="ProtNLM"/>
    </source>
</evidence>
<dbReference type="SUPFAM" id="SSF101744">
    <property type="entry name" value="Rof/RNase P subunit-like"/>
    <property type="match status" value="1"/>
</dbReference>
<dbReference type="Proteomes" id="UP001269819">
    <property type="component" value="Unassembled WGS sequence"/>
</dbReference>
<organism evidence="1 2">
    <name type="scientific">Marinobacter xestospongiae</name>
    <dbReference type="NCBI Taxonomy" id="994319"/>
    <lineage>
        <taxon>Bacteria</taxon>
        <taxon>Pseudomonadati</taxon>
        <taxon>Pseudomonadota</taxon>
        <taxon>Gammaproteobacteria</taxon>
        <taxon>Pseudomonadales</taxon>
        <taxon>Marinobacteraceae</taxon>
        <taxon>Marinobacter</taxon>
    </lineage>
</organism>
<sequence>MSNHYRPVDCAVHSALRGYLHTGELVELVFRDESGQVLTLHEEIRDLFSRAGEDFLLTSRGRLVRLDHLMMVNGQALST</sequence>
<accession>A0ABU3VU94</accession>
<comment type="caution">
    <text evidence="1">The sequence shown here is derived from an EMBL/GenBank/DDBJ whole genome shotgun (WGS) entry which is preliminary data.</text>
</comment>
<dbReference type="EMBL" id="JAWIIJ010000002">
    <property type="protein sequence ID" value="MDV2077842.1"/>
    <property type="molecule type" value="Genomic_DNA"/>
</dbReference>
<dbReference type="InterPro" id="IPR023534">
    <property type="entry name" value="Rof/RNase_P-like"/>
</dbReference>
<keyword evidence="2" id="KW-1185">Reference proteome</keyword>
<evidence type="ECO:0000313" key="2">
    <source>
        <dbReference type="Proteomes" id="UP001269819"/>
    </source>
</evidence>
<proteinExistence type="predicted"/>